<proteinExistence type="predicted"/>
<dbReference type="EMBL" id="JAZDUA010000138">
    <property type="protein sequence ID" value="KAK7866714.1"/>
    <property type="molecule type" value="Genomic_DNA"/>
</dbReference>
<keyword evidence="3" id="KW-1185">Reference proteome</keyword>
<organism evidence="2 3">
    <name type="scientific">Gryllus longicercus</name>
    <dbReference type="NCBI Taxonomy" id="2509291"/>
    <lineage>
        <taxon>Eukaryota</taxon>
        <taxon>Metazoa</taxon>
        <taxon>Ecdysozoa</taxon>
        <taxon>Arthropoda</taxon>
        <taxon>Hexapoda</taxon>
        <taxon>Insecta</taxon>
        <taxon>Pterygota</taxon>
        <taxon>Neoptera</taxon>
        <taxon>Polyneoptera</taxon>
        <taxon>Orthoptera</taxon>
        <taxon>Ensifera</taxon>
        <taxon>Gryllidea</taxon>
        <taxon>Grylloidea</taxon>
        <taxon>Gryllidae</taxon>
        <taxon>Gryllinae</taxon>
        <taxon>Gryllus</taxon>
    </lineage>
</organism>
<gene>
    <name evidence="2" type="ORF">R5R35_003140</name>
</gene>
<evidence type="ECO:0000313" key="2">
    <source>
        <dbReference type="EMBL" id="KAK7866714.1"/>
    </source>
</evidence>
<evidence type="ECO:0000313" key="3">
    <source>
        <dbReference type="Proteomes" id="UP001378592"/>
    </source>
</evidence>
<sequence>MHSPPPPQQQPPPMQTQLVQMVHLGPAALAPQAAQAHLMAALPPHCQAQAAVTQVLAPVRRHDDCHQQQQQQQQPHQHPAAQQQQQQQQHLRLAGGRPEELGVAGERAGGGGVVCEPSPVLGCLLPPMPSPHDALFRQHHAELLRGAGLYADARPPPPPAQPPPPPPMAAQPQPPPRAPAPPADMRQEVA</sequence>
<accession>A0AAN9Z8K3</accession>
<feature type="region of interest" description="Disordered" evidence="1">
    <location>
        <begin position="61"/>
        <end position="93"/>
    </location>
</feature>
<dbReference type="Proteomes" id="UP001378592">
    <property type="component" value="Unassembled WGS sequence"/>
</dbReference>
<dbReference type="AlphaFoldDB" id="A0AAN9Z8K3"/>
<reference evidence="2 3" key="1">
    <citation type="submission" date="2024-03" db="EMBL/GenBank/DDBJ databases">
        <title>The genome assembly and annotation of the cricket Gryllus longicercus Weissman &amp; Gray.</title>
        <authorList>
            <person name="Szrajer S."/>
            <person name="Gray D."/>
            <person name="Ylla G."/>
        </authorList>
    </citation>
    <scope>NUCLEOTIDE SEQUENCE [LARGE SCALE GENOMIC DNA]</scope>
    <source>
        <strain evidence="2">DAG 2021-001</strain>
        <tissue evidence="2">Whole body minus gut</tissue>
    </source>
</reference>
<evidence type="ECO:0000256" key="1">
    <source>
        <dbReference type="SAM" id="MobiDB-lite"/>
    </source>
</evidence>
<name>A0AAN9Z8K3_9ORTH</name>
<feature type="compositionally biased region" description="Pro residues" evidence="1">
    <location>
        <begin position="154"/>
        <end position="182"/>
    </location>
</feature>
<feature type="region of interest" description="Disordered" evidence="1">
    <location>
        <begin position="146"/>
        <end position="190"/>
    </location>
</feature>
<protein>
    <submittedName>
        <fullName evidence="2">Uncharacterized protein</fullName>
    </submittedName>
</protein>
<comment type="caution">
    <text evidence="2">The sequence shown here is derived from an EMBL/GenBank/DDBJ whole genome shotgun (WGS) entry which is preliminary data.</text>
</comment>
<feature type="compositionally biased region" description="Low complexity" evidence="1">
    <location>
        <begin position="67"/>
        <end position="90"/>
    </location>
</feature>